<evidence type="ECO:0000313" key="2">
    <source>
        <dbReference type="EMBL" id="RNL85544.1"/>
    </source>
</evidence>
<name>A0A3N0ECH4_9ACTN</name>
<keyword evidence="3" id="KW-1185">Reference proteome</keyword>
<dbReference type="Proteomes" id="UP000269198">
    <property type="component" value="Unassembled WGS sequence"/>
</dbReference>
<accession>A0A3N0ECH4</accession>
<gene>
    <name evidence="2" type="ORF">EFW17_08700</name>
</gene>
<dbReference type="AlphaFoldDB" id="A0A3N0ECH4"/>
<dbReference type="EMBL" id="RJMB01000006">
    <property type="protein sequence ID" value="RNL85544.1"/>
    <property type="molecule type" value="Genomic_DNA"/>
</dbReference>
<protein>
    <submittedName>
        <fullName evidence="2">Uncharacterized protein</fullName>
    </submittedName>
</protein>
<proteinExistence type="predicted"/>
<dbReference type="OrthoDB" id="9956279at2"/>
<dbReference type="RefSeq" id="WP_123200801.1">
    <property type="nucleotide sequence ID" value="NZ_RJMB01000006.1"/>
</dbReference>
<reference evidence="2 3" key="1">
    <citation type="submission" date="2018-11" db="EMBL/GenBank/DDBJ databases">
        <title>The genome draft of YIM 96095.</title>
        <authorList>
            <person name="Tang S.-K."/>
            <person name="Chunyu W.-X."/>
            <person name="Feng Y.-Z."/>
        </authorList>
    </citation>
    <scope>NUCLEOTIDE SEQUENCE [LARGE SCALE GENOMIC DNA]</scope>
    <source>
        <strain evidence="2 3">YIM 96095</strain>
    </source>
</reference>
<comment type="caution">
    <text evidence="2">The sequence shown here is derived from an EMBL/GenBank/DDBJ whole genome shotgun (WGS) entry which is preliminary data.</text>
</comment>
<evidence type="ECO:0000313" key="3">
    <source>
        <dbReference type="Proteomes" id="UP000269198"/>
    </source>
</evidence>
<sequence>MSDNEVGVDPNEAHGAGRNTIEISENFKGISKRFFDACEDALDNSGKGKLKLKGFDEFGQDGKEKMTEIQDHGTQMGGNMSAGADSAVRTDEENQFAIEEHGYR</sequence>
<feature type="compositionally biased region" description="Basic and acidic residues" evidence="1">
    <location>
        <begin position="88"/>
        <end position="104"/>
    </location>
</feature>
<evidence type="ECO:0000256" key="1">
    <source>
        <dbReference type="SAM" id="MobiDB-lite"/>
    </source>
</evidence>
<feature type="region of interest" description="Disordered" evidence="1">
    <location>
        <begin position="73"/>
        <end position="104"/>
    </location>
</feature>
<organism evidence="2 3">
    <name type="scientific">Halostreptopolyspora alba</name>
    <dbReference type="NCBI Taxonomy" id="2487137"/>
    <lineage>
        <taxon>Bacteria</taxon>
        <taxon>Bacillati</taxon>
        <taxon>Actinomycetota</taxon>
        <taxon>Actinomycetes</taxon>
        <taxon>Streptosporangiales</taxon>
        <taxon>Nocardiopsidaceae</taxon>
        <taxon>Halostreptopolyspora</taxon>
    </lineage>
</organism>